<dbReference type="Pfam" id="PF01417">
    <property type="entry name" value="ENTH"/>
    <property type="match status" value="1"/>
</dbReference>
<dbReference type="PANTHER" id="PTHR12553">
    <property type="entry name" value="ZINC PHOSPHODIESTERASE ELAC PROTEIN 2"/>
    <property type="match status" value="1"/>
</dbReference>
<keyword evidence="10" id="KW-0540">Nuclease</keyword>
<evidence type="ECO:0000256" key="15">
    <source>
        <dbReference type="ARBA" id="ARBA00023121"/>
    </source>
</evidence>
<keyword evidence="8" id="KW-0597">Phosphoprotein</keyword>
<dbReference type="PROSITE" id="PS50330">
    <property type="entry name" value="UIM"/>
    <property type="match status" value="1"/>
</dbReference>
<evidence type="ECO:0000256" key="1">
    <source>
        <dbReference type="ARBA" id="ARBA00000402"/>
    </source>
</evidence>
<evidence type="ECO:0000256" key="11">
    <source>
        <dbReference type="ARBA" id="ARBA00022723"/>
    </source>
</evidence>
<dbReference type="EMBL" id="NIRI02000013">
    <property type="protein sequence ID" value="KAG5453296.1"/>
    <property type="molecule type" value="Genomic_DNA"/>
</dbReference>
<keyword evidence="13" id="KW-0378">Hydrolase</keyword>
<comment type="similarity">
    <text evidence="5">Belongs to the epsin family.</text>
</comment>
<organism evidence="18 19">
    <name type="scientific">Clonorchis sinensis</name>
    <name type="common">Chinese liver fluke</name>
    <dbReference type="NCBI Taxonomy" id="79923"/>
    <lineage>
        <taxon>Eukaryota</taxon>
        <taxon>Metazoa</taxon>
        <taxon>Spiralia</taxon>
        <taxon>Lophotrochozoa</taxon>
        <taxon>Platyhelminthes</taxon>
        <taxon>Trematoda</taxon>
        <taxon>Digenea</taxon>
        <taxon>Opisthorchiida</taxon>
        <taxon>Opisthorchiata</taxon>
        <taxon>Opisthorchiidae</taxon>
        <taxon>Clonorchis</taxon>
    </lineage>
</organism>
<evidence type="ECO:0000256" key="3">
    <source>
        <dbReference type="ARBA" id="ARBA00004496"/>
    </source>
</evidence>
<feature type="compositionally biased region" description="Low complexity" evidence="16">
    <location>
        <begin position="276"/>
        <end position="293"/>
    </location>
</feature>
<dbReference type="InterPro" id="IPR036866">
    <property type="entry name" value="RibonucZ/Hydroxyglut_hydro"/>
</dbReference>
<feature type="domain" description="ENTH" evidence="17">
    <location>
        <begin position="9"/>
        <end position="140"/>
    </location>
</feature>
<feature type="compositionally biased region" description="Basic and acidic residues" evidence="16">
    <location>
        <begin position="260"/>
        <end position="273"/>
    </location>
</feature>
<dbReference type="GO" id="GO:0008289">
    <property type="term" value="F:lipid binding"/>
    <property type="evidence" value="ECO:0007669"/>
    <property type="project" value="UniProtKB-KW"/>
</dbReference>
<comment type="similarity">
    <text evidence="4">Belongs to the RNase Z family.</text>
</comment>
<reference evidence="18 19" key="2">
    <citation type="journal article" date="2021" name="Genomics">
        <title>High-quality reference genome for Clonorchis sinensis.</title>
        <authorList>
            <person name="Young N.D."/>
            <person name="Stroehlein A.J."/>
            <person name="Kinkar L."/>
            <person name="Wang T."/>
            <person name="Sohn W.M."/>
            <person name="Chang B.C.H."/>
            <person name="Kaur P."/>
            <person name="Weisz D."/>
            <person name="Dudchenko O."/>
            <person name="Aiden E.L."/>
            <person name="Korhonen P.K."/>
            <person name="Gasser R.B."/>
        </authorList>
    </citation>
    <scope>NUCLEOTIDE SEQUENCE [LARGE SCALE GENOMIC DNA]</scope>
    <source>
        <strain evidence="18">Cs-k2</strain>
    </source>
</reference>
<feature type="compositionally biased region" description="Polar residues" evidence="16">
    <location>
        <begin position="355"/>
        <end position="399"/>
    </location>
</feature>
<dbReference type="GO" id="GO:0046872">
    <property type="term" value="F:metal ion binding"/>
    <property type="evidence" value="ECO:0007669"/>
    <property type="project" value="UniProtKB-KW"/>
</dbReference>
<dbReference type="Gene3D" id="3.60.15.10">
    <property type="entry name" value="Ribonuclease Z/Hydroxyacylglutathione hydrolase-like"/>
    <property type="match status" value="2"/>
</dbReference>
<feature type="region of interest" description="Disordered" evidence="16">
    <location>
        <begin position="1270"/>
        <end position="1291"/>
    </location>
</feature>
<dbReference type="CDD" id="cd16990">
    <property type="entry name" value="ENTH_Epsin"/>
    <property type="match status" value="1"/>
</dbReference>
<dbReference type="SUPFAM" id="SSF48464">
    <property type="entry name" value="ENTH/VHS domain"/>
    <property type="match status" value="1"/>
</dbReference>
<dbReference type="InterPro" id="IPR047151">
    <property type="entry name" value="RNZ2-like"/>
</dbReference>
<evidence type="ECO:0000256" key="13">
    <source>
        <dbReference type="ARBA" id="ARBA00022801"/>
    </source>
</evidence>
<evidence type="ECO:0000313" key="18">
    <source>
        <dbReference type="EMBL" id="KAG5453296.1"/>
    </source>
</evidence>
<evidence type="ECO:0000256" key="10">
    <source>
        <dbReference type="ARBA" id="ARBA00022722"/>
    </source>
</evidence>
<dbReference type="InterPro" id="IPR013809">
    <property type="entry name" value="ENTH"/>
</dbReference>
<keyword evidence="15" id="KW-0446">Lipid-binding</keyword>
<feature type="region of interest" description="Disordered" evidence="16">
    <location>
        <begin position="234"/>
        <end position="296"/>
    </location>
</feature>
<feature type="compositionally biased region" description="Basic and acidic residues" evidence="16">
    <location>
        <begin position="234"/>
        <end position="253"/>
    </location>
</feature>
<dbReference type="PANTHER" id="PTHR12553:SF49">
    <property type="entry name" value="ZINC PHOSPHODIESTERASE ELAC PROTEIN 2"/>
    <property type="match status" value="1"/>
</dbReference>
<evidence type="ECO:0000256" key="8">
    <source>
        <dbReference type="ARBA" id="ARBA00022553"/>
    </source>
</evidence>
<reference evidence="18 19" key="1">
    <citation type="journal article" date="2018" name="Biotechnol. Adv.">
        <title>Improved genomic resources and new bioinformatic workflow for the carcinogenic parasite Clonorchis sinensis: Biotechnological implications.</title>
        <authorList>
            <person name="Wang D."/>
            <person name="Korhonen P.K."/>
            <person name="Gasser R.B."/>
            <person name="Young N.D."/>
        </authorList>
    </citation>
    <scope>NUCLEOTIDE SEQUENCE [LARGE SCALE GENOMIC DNA]</scope>
    <source>
        <strain evidence="18">Cs-k2</strain>
    </source>
</reference>
<dbReference type="FunFam" id="1.25.40.90:FF:000006">
    <property type="entry name" value="Clathrin interactor 1"/>
    <property type="match status" value="1"/>
</dbReference>
<evidence type="ECO:0000256" key="9">
    <source>
        <dbReference type="ARBA" id="ARBA00022694"/>
    </source>
</evidence>
<evidence type="ECO:0000256" key="12">
    <source>
        <dbReference type="ARBA" id="ARBA00022759"/>
    </source>
</evidence>
<gene>
    <name evidence="18" type="ORF">CSKR_104433</name>
</gene>
<feature type="compositionally biased region" description="Low complexity" evidence="16">
    <location>
        <begin position="326"/>
        <end position="343"/>
    </location>
</feature>
<dbReference type="GO" id="GO:0005739">
    <property type="term" value="C:mitochondrion"/>
    <property type="evidence" value="ECO:0007669"/>
    <property type="project" value="TreeGrafter"/>
</dbReference>
<keyword evidence="9" id="KW-0819">tRNA processing</keyword>
<feature type="region of interest" description="Disordered" evidence="16">
    <location>
        <begin position="317"/>
        <end position="438"/>
    </location>
</feature>
<dbReference type="GO" id="GO:1990180">
    <property type="term" value="P:mitochondrial tRNA 3'-end processing"/>
    <property type="evidence" value="ECO:0007669"/>
    <property type="project" value="TreeGrafter"/>
</dbReference>
<dbReference type="SUPFAM" id="SSF56281">
    <property type="entry name" value="Metallo-hydrolase/oxidoreductase"/>
    <property type="match status" value="1"/>
</dbReference>
<dbReference type="OrthoDB" id="527344at2759"/>
<evidence type="ECO:0000259" key="17">
    <source>
        <dbReference type="PROSITE" id="PS50942"/>
    </source>
</evidence>
<dbReference type="Proteomes" id="UP000286415">
    <property type="component" value="Unassembled WGS sequence"/>
</dbReference>
<keyword evidence="11" id="KW-0479">Metal-binding</keyword>
<evidence type="ECO:0000256" key="16">
    <source>
        <dbReference type="SAM" id="MobiDB-lite"/>
    </source>
</evidence>
<comment type="caution">
    <text evidence="18">The sequence shown here is derived from an EMBL/GenBank/DDBJ whole genome shotgun (WGS) entry which is preliminary data.</text>
</comment>
<evidence type="ECO:0000313" key="19">
    <source>
        <dbReference type="Proteomes" id="UP000286415"/>
    </source>
</evidence>
<keyword evidence="7" id="KW-0963">Cytoplasm</keyword>
<name>A0A8T1MWM6_CLOSI</name>
<dbReference type="EC" id="3.1.26.11" evidence="6"/>
<dbReference type="SMART" id="SM00726">
    <property type="entry name" value="UIM"/>
    <property type="match status" value="2"/>
</dbReference>
<feature type="compositionally biased region" description="Polar residues" evidence="16">
    <location>
        <begin position="1277"/>
        <end position="1291"/>
    </location>
</feature>
<evidence type="ECO:0000256" key="7">
    <source>
        <dbReference type="ARBA" id="ARBA00022490"/>
    </source>
</evidence>
<comment type="cofactor">
    <cofactor evidence="2">
        <name>Zn(2+)</name>
        <dbReference type="ChEBI" id="CHEBI:29105"/>
    </cofactor>
</comment>
<keyword evidence="19" id="KW-1185">Reference proteome</keyword>
<dbReference type="SMART" id="SM00273">
    <property type="entry name" value="ENTH"/>
    <property type="match status" value="1"/>
</dbReference>
<dbReference type="InterPro" id="IPR008942">
    <property type="entry name" value="ENTH_VHS"/>
</dbReference>
<keyword evidence="14" id="KW-0862">Zinc</keyword>
<keyword evidence="12" id="KW-0255">Endonuclease</keyword>
<accession>A0A8T1MWM6</accession>
<dbReference type="InterPro" id="IPR003903">
    <property type="entry name" value="UIM_dom"/>
</dbReference>
<protein>
    <recommendedName>
        <fullName evidence="6">ribonuclease Z</fullName>
        <ecNumber evidence="6">3.1.26.11</ecNumber>
    </recommendedName>
</protein>
<comment type="subcellular location">
    <subcellularLocation>
        <location evidence="3">Cytoplasm</location>
    </subcellularLocation>
</comment>
<dbReference type="PROSITE" id="PS50942">
    <property type="entry name" value="ENTH"/>
    <property type="match status" value="1"/>
</dbReference>
<comment type="catalytic activity">
    <reaction evidence="1">
        <text>Endonucleolytic cleavage of RNA, removing extra 3' nucleotides from tRNA precursor, generating 3' termini of tRNAs. A 3'-hydroxy group is left at the tRNA terminus and a 5'-phosphoryl group is left at the trailer molecule.</text>
        <dbReference type="EC" id="3.1.26.11"/>
    </reaction>
</comment>
<dbReference type="Pfam" id="PF23023">
    <property type="entry name" value="Anti-Pycsar_Apyc1"/>
    <property type="match status" value="1"/>
</dbReference>
<dbReference type="Gene3D" id="1.25.40.90">
    <property type="match status" value="1"/>
</dbReference>
<evidence type="ECO:0000256" key="4">
    <source>
        <dbReference type="ARBA" id="ARBA00007823"/>
    </source>
</evidence>
<evidence type="ECO:0000256" key="2">
    <source>
        <dbReference type="ARBA" id="ARBA00001947"/>
    </source>
</evidence>
<evidence type="ECO:0000256" key="5">
    <source>
        <dbReference type="ARBA" id="ARBA00010130"/>
    </source>
</evidence>
<evidence type="ECO:0000256" key="14">
    <source>
        <dbReference type="ARBA" id="ARBA00022833"/>
    </source>
</evidence>
<sequence length="1291" mass="142811">MPIHRHIKNVVHNYTDAERKVREATSNDPWGPSSTLMAEIADKTHNVMAFTEIMQMIWRRLNDKSKNWRHVYKALVLLEYIIKTGSDKVATQCRENIHSIETLQDFEYFEDGKDHGHNVRAKARLLSGLLRDEERLHEERTKALLARDRLMHGGLGTTTTPAAGSLFGSTLGTRGGSFPSSTYPKTAYLEERSPVPIHSKPLYASSTNELDSVMPQSIGEEQLQLQLAIAISKEEHEREERRRRTEEAKEEAKVQMVLEQSRREEQQGLDRRQSQVTVSNNNAASTSATSTSTPGGGLFSLVDTSLSAAPAHVPDPWSSPLGTLQSSSSSAVPTTTLTVTSSTMPVQQGLPPFSSDPSATVSSSIPIEDPWSSTAPDAQSPQSNSAWPVATPTSSTANPAVSADPFDFLGNHKPVASTSTNGVHPPSGVDNSLKENEARRRTPADFLGEHQGLVDLEKLIEVNPTSTNPFATGLRPLTSGPSANPFLANQPVKPSLNQMAPALALTGPRDPPVVATDPRFGVVRNVAKDFRIELPSVWQFLAWLLGELMQLTRHFADCETTDIVTSNIVAQPLQDPAFKVHAFPVTTLSINGDDTSLQSSLAYARKRVKPDDLTPSTTTYAYYFQTYQPSRKVDREKCATLGVPRSVYESPVVRDLLDGKSITLPNGIVIQPDEVTSPAPFTPNFLVVDCPTEDFIPALSENEALFSTLGHKPEDERALHPGLSFVVHIVPQDMFSSEVYQKFVQKLTKVATESFRLDELPACQLPSSQHVTHPIHHLVLDGSGCIPPLSGLYSQSTILHHFFDRDVYPLLYDCRSPHRLQEIYSAMSQTPDPYASVVYGQPRLQYRIRPWAGFTNPPYETLDSERLLDEAFDPLYVTREEAEIQFSKMLNSIPVGLLPTGKHSSTNHGACGDAPATSVEDAYPEITFLGTASSSPNKYRNISCILVQLNPDDYIMLDCGEGSLNQLCALHGADGAANILRRLRLILITHMHVDHHGGVFTVALARSRALQSENLSDLDAGRSTLPVLAPAAFARWMTSFGQLFPHGPTISLYVIPRVYESCPPDLRPPICPLRADGPCVAEWTSLLESLKLEVYPIKVPHTNTSWAYKLCGQRFGSVDNEDTDTNKQNQPLKWSLVYSGDTPECPDLAEAGRPCDLLIHEATMTDEHQDLADKTKHSTFSAAIRIGKEMEAAAIMLTHFSQRYGRLPSIDEFRPNVAVAFDFLKFRFSDLPRLPYYVPYYKYAFGKHWDTIQARTEAYSWRKIRQSQQQKVEDDTATTTSIGGSVRAASQ</sequence>
<dbReference type="GO" id="GO:0042781">
    <property type="term" value="F:3'-tRNA processing endoribonuclease activity"/>
    <property type="evidence" value="ECO:0007669"/>
    <property type="project" value="UniProtKB-EC"/>
</dbReference>
<proteinExistence type="inferred from homology"/>
<evidence type="ECO:0000256" key="6">
    <source>
        <dbReference type="ARBA" id="ARBA00012477"/>
    </source>
</evidence>